<proteinExistence type="predicted"/>
<evidence type="ECO:0000313" key="2">
    <source>
        <dbReference type="EMBL" id="CAG8745527.1"/>
    </source>
</evidence>
<evidence type="ECO:0000313" key="3">
    <source>
        <dbReference type="Proteomes" id="UP000789901"/>
    </source>
</evidence>
<sequence>DEIINKKENLIQVKEISKDSDKIPEKIVKINGETVKATIKISLSSNIMSIRYAKEKGLTWKCSNQGDKIVGYVSSVKDNVNSIKMVEKFYIKRIIASDIILRMLWVVRSRESEFVDIRHVEGELRNYNMRKNNRIVSMMNEKNINEKGSKRENIPDIQRVSDENLKAHSREINRVNEIEANMESSKQMYDIDKWNQNRISDRPEDHEVEFGDHRAAKR</sequence>
<evidence type="ECO:0000256" key="1">
    <source>
        <dbReference type="SAM" id="MobiDB-lite"/>
    </source>
</evidence>
<feature type="region of interest" description="Disordered" evidence="1">
    <location>
        <begin position="194"/>
        <end position="218"/>
    </location>
</feature>
<name>A0ABN7VB49_GIGMA</name>
<feature type="non-terminal residue" evidence="2">
    <location>
        <position position="1"/>
    </location>
</feature>
<keyword evidence="3" id="KW-1185">Reference proteome</keyword>
<organism evidence="2 3">
    <name type="scientific">Gigaspora margarita</name>
    <dbReference type="NCBI Taxonomy" id="4874"/>
    <lineage>
        <taxon>Eukaryota</taxon>
        <taxon>Fungi</taxon>
        <taxon>Fungi incertae sedis</taxon>
        <taxon>Mucoromycota</taxon>
        <taxon>Glomeromycotina</taxon>
        <taxon>Glomeromycetes</taxon>
        <taxon>Diversisporales</taxon>
        <taxon>Gigasporaceae</taxon>
        <taxon>Gigaspora</taxon>
    </lineage>
</organism>
<dbReference type="Proteomes" id="UP000789901">
    <property type="component" value="Unassembled WGS sequence"/>
</dbReference>
<accession>A0ABN7VB49</accession>
<protein>
    <submittedName>
        <fullName evidence="2">18839_t:CDS:1</fullName>
    </submittedName>
</protein>
<gene>
    <name evidence="2" type="ORF">GMARGA_LOCUS15830</name>
</gene>
<comment type="caution">
    <text evidence="2">The sequence shown here is derived from an EMBL/GenBank/DDBJ whole genome shotgun (WGS) entry which is preliminary data.</text>
</comment>
<dbReference type="EMBL" id="CAJVQB010011141">
    <property type="protein sequence ID" value="CAG8745527.1"/>
    <property type="molecule type" value="Genomic_DNA"/>
</dbReference>
<reference evidence="2 3" key="1">
    <citation type="submission" date="2021-06" db="EMBL/GenBank/DDBJ databases">
        <authorList>
            <person name="Kallberg Y."/>
            <person name="Tangrot J."/>
            <person name="Rosling A."/>
        </authorList>
    </citation>
    <scope>NUCLEOTIDE SEQUENCE [LARGE SCALE GENOMIC DNA]</scope>
    <source>
        <strain evidence="2 3">120-4 pot B 10/14</strain>
    </source>
</reference>